<evidence type="ECO:0000256" key="1">
    <source>
        <dbReference type="SAM" id="Phobius"/>
    </source>
</evidence>
<evidence type="ECO:0000313" key="4">
    <source>
        <dbReference type="EMBL" id="MEU7072440.1"/>
    </source>
</evidence>
<keyword evidence="1" id="KW-0812">Transmembrane</keyword>
<evidence type="ECO:0000256" key="2">
    <source>
        <dbReference type="SAM" id="SignalP"/>
    </source>
</evidence>
<reference evidence="4 5" key="1">
    <citation type="submission" date="2024-06" db="EMBL/GenBank/DDBJ databases">
        <title>The Natural Products Discovery Center: Release of the First 8490 Sequenced Strains for Exploring Actinobacteria Biosynthetic Diversity.</title>
        <authorList>
            <person name="Kalkreuter E."/>
            <person name="Kautsar S.A."/>
            <person name="Yang D."/>
            <person name="Bader C.D."/>
            <person name="Teijaro C.N."/>
            <person name="Fluegel L."/>
            <person name="Davis C.M."/>
            <person name="Simpson J.R."/>
            <person name="Lauterbach L."/>
            <person name="Steele A.D."/>
            <person name="Gui C."/>
            <person name="Meng S."/>
            <person name="Li G."/>
            <person name="Viehrig K."/>
            <person name="Ye F."/>
            <person name="Su P."/>
            <person name="Kiefer A.F."/>
            <person name="Nichols A."/>
            <person name="Cepeda A.J."/>
            <person name="Yan W."/>
            <person name="Fan B."/>
            <person name="Jiang Y."/>
            <person name="Adhikari A."/>
            <person name="Zheng C.-J."/>
            <person name="Schuster L."/>
            <person name="Cowan T.M."/>
            <person name="Smanski M.J."/>
            <person name="Chevrette M.G."/>
            <person name="De Carvalho L.P.S."/>
            <person name="Shen B."/>
        </authorList>
    </citation>
    <scope>NUCLEOTIDE SEQUENCE [LARGE SCALE GENOMIC DNA]</scope>
    <source>
        <strain evidence="4 5">NPDC045974</strain>
    </source>
</reference>
<dbReference type="Proteomes" id="UP001551329">
    <property type="component" value="Unassembled WGS sequence"/>
</dbReference>
<feature type="domain" description="DUF3592" evidence="3">
    <location>
        <begin position="43"/>
        <end position="118"/>
    </location>
</feature>
<evidence type="ECO:0000259" key="3">
    <source>
        <dbReference type="Pfam" id="PF12158"/>
    </source>
</evidence>
<keyword evidence="2" id="KW-0732">Signal</keyword>
<organism evidence="4 5">
    <name type="scientific">Streptomyces narbonensis</name>
    <dbReference type="NCBI Taxonomy" id="67333"/>
    <lineage>
        <taxon>Bacteria</taxon>
        <taxon>Bacillati</taxon>
        <taxon>Actinomycetota</taxon>
        <taxon>Actinomycetes</taxon>
        <taxon>Kitasatosporales</taxon>
        <taxon>Streptomycetaceae</taxon>
        <taxon>Streptomyces</taxon>
    </lineage>
</organism>
<keyword evidence="5" id="KW-1185">Reference proteome</keyword>
<feature type="chain" id="PRO_5045139387" evidence="2">
    <location>
        <begin position="22"/>
        <end position="155"/>
    </location>
</feature>
<keyword evidence="1" id="KW-1133">Transmembrane helix</keyword>
<sequence>MSSSRILWILALAFTPTGALAAAGAHHRIRVIRRLVRRGERAQGVVIRLEPTQLEGPGSDSSLTLRSSGTTVYYPVIAWATADGQAMETRATVARPLHKTLSLGTRVEVRYDPAKPSRWTSGAETTGLWWLFVAIGGVLMAVGSGFLVGALAYGH</sequence>
<protein>
    <submittedName>
        <fullName evidence="4">DUF3592 domain-containing protein</fullName>
    </submittedName>
</protein>
<proteinExistence type="predicted"/>
<feature type="signal peptide" evidence="2">
    <location>
        <begin position="1"/>
        <end position="21"/>
    </location>
</feature>
<name>A0ABV3CDU4_9ACTN</name>
<dbReference type="Pfam" id="PF12158">
    <property type="entry name" value="DUF3592"/>
    <property type="match status" value="1"/>
</dbReference>
<keyword evidence="1" id="KW-0472">Membrane</keyword>
<feature type="transmembrane region" description="Helical" evidence="1">
    <location>
        <begin position="128"/>
        <end position="153"/>
    </location>
</feature>
<evidence type="ECO:0000313" key="5">
    <source>
        <dbReference type="Proteomes" id="UP001551329"/>
    </source>
</evidence>
<dbReference type="RefSeq" id="WP_358477071.1">
    <property type="nucleotide sequence ID" value="NZ_JBEZAE010000012.1"/>
</dbReference>
<comment type="caution">
    <text evidence="4">The sequence shown here is derived from an EMBL/GenBank/DDBJ whole genome shotgun (WGS) entry which is preliminary data.</text>
</comment>
<gene>
    <name evidence="4" type="ORF">AB0A88_20170</name>
</gene>
<dbReference type="InterPro" id="IPR021994">
    <property type="entry name" value="DUF3592"/>
</dbReference>
<accession>A0ABV3CDU4</accession>
<dbReference type="EMBL" id="JBEZAE010000012">
    <property type="protein sequence ID" value="MEU7072440.1"/>
    <property type="molecule type" value="Genomic_DNA"/>
</dbReference>